<proteinExistence type="predicted"/>
<comment type="caution">
    <text evidence="2">The sequence shown here is derived from an EMBL/GenBank/DDBJ whole genome shotgun (WGS) entry which is preliminary data.</text>
</comment>
<dbReference type="Proteomes" id="UP001549291">
    <property type="component" value="Unassembled WGS sequence"/>
</dbReference>
<keyword evidence="1" id="KW-0472">Membrane</keyword>
<accession>A0ABV2S7F6</accession>
<keyword evidence="1" id="KW-0812">Transmembrane</keyword>
<protein>
    <submittedName>
        <fullName evidence="2">Uncharacterized protein</fullName>
    </submittedName>
</protein>
<dbReference type="EMBL" id="JBEPTQ010000002">
    <property type="protein sequence ID" value="MET4724344.1"/>
    <property type="molecule type" value="Genomic_DNA"/>
</dbReference>
<evidence type="ECO:0000256" key="1">
    <source>
        <dbReference type="SAM" id="Phobius"/>
    </source>
</evidence>
<organism evidence="2 3">
    <name type="scientific">Bradyrhizobium japonicum</name>
    <dbReference type="NCBI Taxonomy" id="375"/>
    <lineage>
        <taxon>Bacteria</taxon>
        <taxon>Pseudomonadati</taxon>
        <taxon>Pseudomonadota</taxon>
        <taxon>Alphaproteobacteria</taxon>
        <taxon>Hyphomicrobiales</taxon>
        <taxon>Nitrobacteraceae</taxon>
        <taxon>Bradyrhizobium</taxon>
    </lineage>
</organism>
<sequence>MIGFPEQQLHAIARLTVSIRLAVSVLVLAAILLTAALSSLLWWRTAEATSRQLASTVNEQIVAAVRKEVAAIVDEARAAHTAIRTLFLQNVLDTREADKREFVFLSQLQSQATISWVAFGWPDGSARTIRIGSGS</sequence>
<keyword evidence="1" id="KW-1133">Transmembrane helix</keyword>
<name>A0ABV2S7F6_BRAJP</name>
<reference evidence="2 3" key="1">
    <citation type="submission" date="2024-06" db="EMBL/GenBank/DDBJ databases">
        <title>Genomic Encyclopedia of Type Strains, Phase V (KMG-V): Genome sequencing to study the core and pangenomes of soil and plant-associated prokaryotes.</title>
        <authorList>
            <person name="Whitman W."/>
        </authorList>
    </citation>
    <scope>NUCLEOTIDE SEQUENCE [LARGE SCALE GENOMIC DNA]</scope>
    <source>
        <strain evidence="2 3">USDA 160</strain>
    </source>
</reference>
<evidence type="ECO:0000313" key="2">
    <source>
        <dbReference type="EMBL" id="MET4724344.1"/>
    </source>
</evidence>
<feature type="transmembrane region" description="Helical" evidence="1">
    <location>
        <begin position="21"/>
        <end position="43"/>
    </location>
</feature>
<keyword evidence="3" id="KW-1185">Reference proteome</keyword>
<gene>
    <name evidence="2" type="ORF">ABIF63_008450</name>
</gene>
<evidence type="ECO:0000313" key="3">
    <source>
        <dbReference type="Proteomes" id="UP001549291"/>
    </source>
</evidence>